<evidence type="ECO:0000313" key="11">
    <source>
        <dbReference type="Proteomes" id="UP001597480"/>
    </source>
</evidence>
<comment type="caution">
    <text evidence="10">The sequence shown here is derived from an EMBL/GenBank/DDBJ whole genome shotgun (WGS) entry which is preliminary data.</text>
</comment>
<feature type="transmembrane region" description="Helical" evidence="8">
    <location>
        <begin position="79"/>
        <end position="96"/>
    </location>
</feature>
<feature type="domain" description="Lycopene cyclase" evidence="9">
    <location>
        <begin position="4"/>
        <end position="96"/>
    </location>
</feature>
<name>A0ABW5NZE9_9FLAO</name>
<comment type="subcellular location">
    <subcellularLocation>
        <location evidence="1">Membrane</location>
        <topology evidence="1">Multi-pass membrane protein</topology>
    </subcellularLocation>
</comment>
<evidence type="ECO:0000256" key="6">
    <source>
        <dbReference type="ARBA" id="ARBA00023136"/>
    </source>
</evidence>
<evidence type="ECO:0000256" key="7">
    <source>
        <dbReference type="ARBA" id="ARBA00023235"/>
    </source>
</evidence>
<dbReference type="EMBL" id="JBHUMD010000029">
    <property type="protein sequence ID" value="MFD2603494.1"/>
    <property type="molecule type" value="Genomic_DNA"/>
</dbReference>
<feature type="domain" description="Lycopene cyclase" evidence="9">
    <location>
        <begin position="129"/>
        <end position="222"/>
    </location>
</feature>
<evidence type="ECO:0000256" key="4">
    <source>
        <dbReference type="ARBA" id="ARBA00022746"/>
    </source>
</evidence>
<dbReference type="Pfam" id="PF18916">
    <property type="entry name" value="Lycopene_cyc"/>
    <property type="match status" value="2"/>
</dbReference>
<sequence length="239" mass="27551">MKPYTYLLINFLTIVVCFIFSFHPKIRFDKYFGSFIKASIIVAIPFLIWDAWFTHSGVWWFNQDYVLGISIIGMPVEEWFFFICIPFSCVFTYYCLLKFFDLKWAEKLSKLIIFVVLTVSITSLFIFYNKIYTAVTAIVTIVTVAYLGLIARYELFGRASLIYLILMLGFVPVNGTLTGTGLESAIVNYNSEEIIGLRILTIPIEDFIYGYIMFLLNIYIFGLLTKFPLSIHTNADSGL</sequence>
<keyword evidence="4" id="KW-0125">Carotenoid biosynthesis</keyword>
<dbReference type="InterPro" id="IPR017825">
    <property type="entry name" value="Lycopene_cyclase_dom"/>
</dbReference>
<keyword evidence="3 8" id="KW-0812">Transmembrane</keyword>
<evidence type="ECO:0000256" key="5">
    <source>
        <dbReference type="ARBA" id="ARBA00022989"/>
    </source>
</evidence>
<evidence type="ECO:0000313" key="10">
    <source>
        <dbReference type="EMBL" id="MFD2603494.1"/>
    </source>
</evidence>
<evidence type="ECO:0000256" key="3">
    <source>
        <dbReference type="ARBA" id="ARBA00022692"/>
    </source>
</evidence>
<feature type="transmembrane region" description="Helical" evidence="8">
    <location>
        <begin position="6"/>
        <end position="23"/>
    </location>
</feature>
<proteinExistence type="predicted"/>
<evidence type="ECO:0000259" key="9">
    <source>
        <dbReference type="Pfam" id="PF18916"/>
    </source>
</evidence>
<feature type="transmembrane region" description="Helical" evidence="8">
    <location>
        <begin position="134"/>
        <end position="151"/>
    </location>
</feature>
<keyword evidence="7" id="KW-0413">Isomerase</keyword>
<evidence type="ECO:0000256" key="1">
    <source>
        <dbReference type="ARBA" id="ARBA00004141"/>
    </source>
</evidence>
<feature type="transmembrane region" description="Helical" evidence="8">
    <location>
        <begin position="35"/>
        <end position="59"/>
    </location>
</feature>
<evidence type="ECO:0000256" key="8">
    <source>
        <dbReference type="SAM" id="Phobius"/>
    </source>
</evidence>
<keyword evidence="11" id="KW-1185">Reference proteome</keyword>
<dbReference type="Proteomes" id="UP001597480">
    <property type="component" value="Unassembled WGS sequence"/>
</dbReference>
<reference evidence="11" key="1">
    <citation type="journal article" date="2019" name="Int. J. Syst. Evol. Microbiol.">
        <title>The Global Catalogue of Microorganisms (GCM) 10K type strain sequencing project: providing services to taxonomists for standard genome sequencing and annotation.</title>
        <authorList>
            <consortium name="The Broad Institute Genomics Platform"/>
            <consortium name="The Broad Institute Genome Sequencing Center for Infectious Disease"/>
            <person name="Wu L."/>
            <person name="Ma J."/>
        </authorList>
    </citation>
    <scope>NUCLEOTIDE SEQUENCE [LARGE SCALE GENOMIC DNA]</scope>
    <source>
        <strain evidence="11">KCTC 42107</strain>
    </source>
</reference>
<feature type="transmembrane region" description="Helical" evidence="8">
    <location>
        <begin position="163"/>
        <end position="187"/>
    </location>
</feature>
<feature type="transmembrane region" description="Helical" evidence="8">
    <location>
        <begin position="207"/>
        <end position="224"/>
    </location>
</feature>
<keyword evidence="5 8" id="KW-1133">Transmembrane helix</keyword>
<dbReference type="NCBIfam" id="TIGR03462">
    <property type="entry name" value="CarR_dom_SF"/>
    <property type="match status" value="1"/>
</dbReference>
<protein>
    <submittedName>
        <fullName evidence="10">Lycopene cyclase domain-containing protein</fullName>
    </submittedName>
</protein>
<keyword evidence="6 8" id="KW-0472">Membrane</keyword>
<gene>
    <name evidence="10" type="ORF">ACFSR3_15625</name>
</gene>
<dbReference type="RefSeq" id="WP_379822303.1">
    <property type="nucleotide sequence ID" value="NZ_JBHUMD010000029.1"/>
</dbReference>
<accession>A0ABW5NZE9</accession>
<organism evidence="10 11">
    <name type="scientific">Flavobacterium suzhouense</name>
    <dbReference type="NCBI Taxonomy" id="1529638"/>
    <lineage>
        <taxon>Bacteria</taxon>
        <taxon>Pseudomonadati</taxon>
        <taxon>Bacteroidota</taxon>
        <taxon>Flavobacteriia</taxon>
        <taxon>Flavobacteriales</taxon>
        <taxon>Flavobacteriaceae</taxon>
        <taxon>Flavobacterium</taxon>
    </lineage>
</organism>
<feature type="transmembrane region" description="Helical" evidence="8">
    <location>
        <begin position="108"/>
        <end position="128"/>
    </location>
</feature>
<comment type="pathway">
    <text evidence="2">Carotenoid biosynthesis.</text>
</comment>
<evidence type="ECO:0000256" key="2">
    <source>
        <dbReference type="ARBA" id="ARBA00004829"/>
    </source>
</evidence>